<keyword evidence="5" id="KW-0479">Metal-binding</keyword>
<feature type="compositionally biased region" description="Polar residues" evidence="12">
    <location>
        <begin position="196"/>
        <end position="228"/>
    </location>
</feature>
<keyword evidence="9 13" id="KW-1133">Transmembrane helix</keyword>
<dbReference type="AlphaFoldDB" id="A0ABD3PL15"/>
<dbReference type="InterPro" id="IPR013083">
    <property type="entry name" value="Znf_RING/FYVE/PHD"/>
</dbReference>
<accession>A0ABD3PL15</accession>
<dbReference type="EMBL" id="JALLPJ020000565">
    <property type="protein sequence ID" value="KAL3788441.1"/>
    <property type="molecule type" value="Genomic_DNA"/>
</dbReference>
<evidence type="ECO:0000256" key="12">
    <source>
        <dbReference type="SAM" id="MobiDB-lite"/>
    </source>
</evidence>
<comment type="pathway">
    <text evidence="2">Protein modification; protein ubiquitination.</text>
</comment>
<organism evidence="15 16">
    <name type="scientific">Cyclotella atomus</name>
    <dbReference type="NCBI Taxonomy" id="382360"/>
    <lineage>
        <taxon>Eukaryota</taxon>
        <taxon>Sar</taxon>
        <taxon>Stramenopiles</taxon>
        <taxon>Ochrophyta</taxon>
        <taxon>Bacillariophyta</taxon>
        <taxon>Coscinodiscophyceae</taxon>
        <taxon>Thalassiosirophycidae</taxon>
        <taxon>Stephanodiscales</taxon>
        <taxon>Stephanodiscaceae</taxon>
        <taxon>Cyclotella</taxon>
    </lineage>
</organism>
<keyword evidence="7" id="KW-0833">Ubl conjugation pathway</keyword>
<dbReference type="Proteomes" id="UP001530400">
    <property type="component" value="Unassembled WGS sequence"/>
</dbReference>
<dbReference type="GO" id="GO:0008270">
    <property type="term" value="F:zinc ion binding"/>
    <property type="evidence" value="ECO:0007669"/>
    <property type="project" value="UniProtKB-KW"/>
</dbReference>
<dbReference type="PANTHER" id="PTHR45768:SF18">
    <property type="entry name" value="RING-H2 FINGER PROTEIN ATL47-RELATED"/>
    <property type="match status" value="1"/>
</dbReference>
<evidence type="ECO:0000256" key="2">
    <source>
        <dbReference type="ARBA" id="ARBA00004906"/>
    </source>
</evidence>
<evidence type="ECO:0000256" key="4">
    <source>
        <dbReference type="ARBA" id="ARBA00022692"/>
    </source>
</evidence>
<dbReference type="InterPro" id="IPR001841">
    <property type="entry name" value="Znf_RING"/>
</dbReference>
<keyword evidence="4 13" id="KW-0812">Transmembrane</keyword>
<evidence type="ECO:0000256" key="9">
    <source>
        <dbReference type="ARBA" id="ARBA00022989"/>
    </source>
</evidence>
<proteinExistence type="predicted"/>
<evidence type="ECO:0000259" key="14">
    <source>
        <dbReference type="PROSITE" id="PS50089"/>
    </source>
</evidence>
<evidence type="ECO:0000256" key="13">
    <source>
        <dbReference type="SAM" id="Phobius"/>
    </source>
</evidence>
<evidence type="ECO:0000256" key="6">
    <source>
        <dbReference type="ARBA" id="ARBA00022771"/>
    </source>
</evidence>
<comment type="caution">
    <text evidence="15">The sequence shown here is derived from an EMBL/GenBank/DDBJ whole genome shotgun (WGS) entry which is preliminary data.</text>
</comment>
<reference evidence="15 16" key="1">
    <citation type="submission" date="2024-10" db="EMBL/GenBank/DDBJ databases">
        <title>Updated reference genomes for cyclostephanoid diatoms.</title>
        <authorList>
            <person name="Roberts W.R."/>
            <person name="Alverson A.J."/>
        </authorList>
    </citation>
    <scope>NUCLEOTIDE SEQUENCE [LARGE SCALE GENOMIC DNA]</scope>
    <source>
        <strain evidence="15 16">AJA010-31</strain>
    </source>
</reference>
<dbReference type="PROSITE" id="PS50089">
    <property type="entry name" value="ZF_RING_2"/>
    <property type="match status" value="1"/>
</dbReference>
<dbReference type="GO" id="GO:0016020">
    <property type="term" value="C:membrane"/>
    <property type="evidence" value="ECO:0007669"/>
    <property type="project" value="UniProtKB-SubCell"/>
</dbReference>
<evidence type="ECO:0000256" key="10">
    <source>
        <dbReference type="ARBA" id="ARBA00023136"/>
    </source>
</evidence>
<keyword evidence="3" id="KW-0808">Transferase</keyword>
<dbReference type="Pfam" id="PF13639">
    <property type="entry name" value="zf-RING_2"/>
    <property type="match status" value="1"/>
</dbReference>
<evidence type="ECO:0000313" key="15">
    <source>
        <dbReference type="EMBL" id="KAL3788441.1"/>
    </source>
</evidence>
<dbReference type="SUPFAM" id="SSF57850">
    <property type="entry name" value="RING/U-box"/>
    <property type="match status" value="1"/>
</dbReference>
<sequence>MNSLRNLHSIGIDHSHDNLFDVDSVDYLNGTGSTLLTSTDDDVEMAMELENRNRIISTSIIFSVLMVAYLGFCCFYHKKKIRQRIGDSLHQQQNGAVISRAQRRADNRAVLDQSSNAASRALRDGEMARKLEERKKKIQNVLVTRLVVDKDFLGESSQFQFVVADERIKVNVEDELTDVTNIKSFDGDASIAPGVTQCTSEETNESNTPDNNPSQARKGSTGSQDAAVSTITTANTSSTCIDLKKLSSSISNCGNSSHNCSTSNNACLDSTMHRESSHDQSKVLMNEECNICLSAFQVGDRIAWSRTKKSVSFEGEYSNDIEGKVNSMRCVLSKDTACRHIFHAECIERWLLVREECPVCRRNYFDEERDDDGIQQLEDGDLEAGEITGANTGVNLPPARVVTVEE</sequence>
<comment type="subcellular location">
    <subcellularLocation>
        <location evidence="1">Membrane</location>
        <topology evidence="1">Single-pass membrane protein</topology>
    </subcellularLocation>
</comment>
<feature type="domain" description="RING-type" evidence="14">
    <location>
        <begin position="289"/>
        <end position="361"/>
    </location>
</feature>
<evidence type="ECO:0000256" key="1">
    <source>
        <dbReference type="ARBA" id="ARBA00004167"/>
    </source>
</evidence>
<feature type="transmembrane region" description="Helical" evidence="13">
    <location>
        <begin position="55"/>
        <end position="76"/>
    </location>
</feature>
<evidence type="ECO:0000256" key="7">
    <source>
        <dbReference type="ARBA" id="ARBA00022786"/>
    </source>
</evidence>
<evidence type="ECO:0000256" key="11">
    <source>
        <dbReference type="PROSITE-ProRule" id="PRU00175"/>
    </source>
</evidence>
<name>A0ABD3PL15_9STRA</name>
<evidence type="ECO:0000256" key="8">
    <source>
        <dbReference type="ARBA" id="ARBA00022833"/>
    </source>
</evidence>
<evidence type="ECO:0000256" key="3">
    <source>
        <dbReference type="ARBA" id="ARBA00022679"/>
    </source>
</evidence>
<dbReference type="GO" id="GO:0016740">
    <property type="term" value="F:transferase activity"/>
    <property type="evidence" value="ECO:0007669"/>
    <property type="project" value="UniProtKB-KW"/>
</dbReference>
<dbReference type="PANTHER" id="PTHR45768">
    <property type="entry name" value="E3 UBIQUITIN-PROTEIN LIGASE RNF13-LIKE"/>
    <property type="match status" value="1"/>
</dbReference>
<evidence type="ECO:0000256" key="5">
    <source>
        <dbReference type="ARBA" id="ARBA00022723"/>
    </source>
</evidence>
<keyword evidence="6 11" id="KW-0863">Zinc-finger</keyword>
<feature type="region of interest" description="Disordered" evidence="12">
    <location>
        <begin position="193"/>
        <end position="228"/>
    </location>
</feature>
<dbReference type="SMART" id="SM00184">
    <property type="entry name" value="RING"/>
    <property type="match status" value="1"/>
</dbReference>
<keyword evidence="10 13" id="KW-0472">Membrane</keyword>
<protein>
    <recommendedName>
        <fullName evidence="14">RING-type domain-containing protein</fullName>
    </recommendedName>
</protein>
<dbReference type="Gene3D" id="3.30.40.10">
    <property type="entry name" value="Zinc/RING finger domain, C3HC4 (zinc finger)"/>
    <property type="match status" value="1"/>
</dbReference>
<keyword evidence="8" id="KW-0862">Zinc</keyword>
<evidence type="ECO:0000313" key="16">
    <source>
        <dbReference type="Proteomes" id="UP001530400"/>
    </source>
</evidence>
<keyword evidence="16" id="KW-1185">Reference proteome</keyword>
<gene>
    <name evidence="15" type="ORF">ACHAWO_007396</name>
</gene>